<accession>A0A9N7UJN1</accession>
<dbReference type="Proteomes" id="UP001153269">
    <property type="component" value="Unassembled WGS sequence"/>
</dbReference>
<organism evidence="2 3">
    <name type="scientific">Pleuronectes platessa</name>
    <name type="common">European plaice</name>
    <dbReference type="NCBI Taxonomy" id="8262"/>
    <lineage>
        <taxon>Eukaryota</taxon>
        <taxon>Metazoa</taxon>
        <taxon>Chordata</taxon>
        <taxon>Craniata</taxon>
        <taxon>Vertebrata</taxon>
        <taxon>Euteleostomi</taxon>
        <taxon>Actinopterygii</taxon>
        <taxon>Neopterygii</taxon>
        <taxon>Teleostei</taxon>
        <taxon>Neoteleostei</taxon>
        <taxon>Acanthomorphata</taxon>
        <taxon>Carangaria</taxon>
        <taxon>Pleuronectiformes</taxon>
        <taxon>Pleuronectoidei</taxon>
        <taxon>Pleuronectidae</taxon>
        <taxon>Pleuronectes</taxon>
    </lineage>
</organism>
<comment type="caution">
    <text evidence="2">The sequence shown here is derived from an EMBL/GenBank/DDBJ whole genome shotgun (WGS) entry which is preliminary data.</text>
</comment>
<protein>
    <submittedName>
        <fullName evidence="2">Uncharacterized protein</fullName>
    </submittedName>
</protein>
<reference evidence="2" key="1">
    <citation type="submission" date="2020-03" db="EMBL/GenBank/DDBJ databases">
        <authorList>
            <person name="Weist P."/>
        </authorList>
    </citation>
    <scope>NUCLEOTIDE SEQUENCE</scope>
</reference>
<keyword evidence="3" id="KW-1185">Reference proteome</keyword>
<name>A0A9N7UJN1_PLEPL</name>
<evidence type="ECO:0000313" key="3">
    <source>
        <dbReference type="Proteomes" id="UP001153269"/>
    </source>
</evidence>
<dbReference type="EMBL" id="CADEAL010001360">
    <property type="protein sequence ID" value="CAB1431692.1"/>
    <property type="molecule type" value="Genomic_DNA"/>
</dbReference>
<gene>
    <name evidence="2" type="ORF">PLEPLA_LOCUS19749</name>
</gene>
<dbReference type="AlphaFoldDB" id="A0A9N7UJN1"/>
<proteinExistence type="predicted"/>
<feature type="region of interest" description="Disordered" evidence="1">
    <location>
        <begin position="131"/>
        <end position="154"/>
    </location>
</feature>
<evidence type="ECO:0000256" key="1">
    <source>
        <dbReference type="SAM" id="MobiDB-lite"/>
    </source>
</evidence>
<feature type="non-terminal residue" evidence="2">
    <location>
        <position position="1"/>
    </location>
</feature>
<feature type="region of interest" description="Disordered" evidence="1">
    <location>
        <begin position="170"/>
        <end position="193"/>
    </location>
</feature>
<sequence>SSDFQPVCRGTLVCRKRSSGAAAGAAVALLSTPPETRRAARLNVFLGGMSYSAVPHGVSGVGCFLSLGPWGGVRRRCGRRAVGGDRVRRSAAATLDACRALLVDHLSYGGHWGNPPFARGAPSGWRLAARTEEQDESVPIRPSRRRCNRGTSATELERPRSFTGLLENPRATRKQHREGHNRTALSNVERPLRGSSENFSCRSHFSNYTSK</sequence>
<evidence type="ECO:0000313" key="2">
    <source>
        <dbReference type="EMBL" id="CAB1431692.1"/>
    </source>
</evidence>